<comment type="caution">
    <text evidence="1">The sequence shown here is derived from an EMBL/GenBank/DDBJ whole genome shotgun (WGS) entry which is preliminary data.</text>
</comment>
<dbReference type="InterPro" id="IPR029044">
    <property type="entry name" value="Nucleotide-diphossugar_trans"/>
</dbReference>
<evidence type="ECO:0000313" key="1">
    <source>
        <dbReference type="EMBL" id="PSJ17646.1"/>
    </source>
</evidence>
<dbReference type="Gene3D" id="3.90.550.10">
    <property type="entry name" value="Spore Coat Polysaccharide Biosynthesis Protein SpsA, Chain A"/>
    <property type="match status" value="1"/>
</dbReference>
<gene>
    <name evidence="1" type="ORF">C7H79_07010</name>
</gene>
<protein>
    <submittedName>
        <fullName evidence="1">Uncharacterized protein</fullName>
    </submittedName>
</protein>
<sequence>MAGNFSWPELTDLPWSSSSLGESLANSCRDVEHSVATLIEGFDVDEPEDLMKLVSVLSDEQHPARRALYTLIYDIQIKEIKHA</sequence>
<dbReference type="EMBL" id="PXXU01000016">
    <property type="protein sequence ID" value="PSJ17646.1"/>
    <property type="molecule type" value="Genomic_DNA"/>
</dbReference>
<reference evidence="1 2" key="1">
    <citation type="submission" date="2018-03" db="EMBL/GenBank/DDBJ databases">
        <title>Draft genome of Nitrosomonas supralitoralis APG5.</title>
        <authorList>
            <person name="Urakawa H."/>
            <person name="Lopez J.V."/>
        </authorList>
    </citation>
    <scope>NUCLEOTIDE SEQUENCE [LARGE SCALE GENOMIC DNA]</scope>
    <source>
        <strain evidence="1 2">APG5</strain>
    </source>
</reference>
<evidence type="ECO:0000313" key="2">
    <source>
        <dbReference type="Proteomes" id="UP000241912"/>
    </source>
</evidence>
<proteinExistence type="predicted"/>
<dbReference type="AlphaFoldDB" id="A0A2P7NW00"/>
<organism evidence="1 2">
    <name type="scientific">Nitrosomonas supralitoralis</name>
    <dbReference type="NCBI Taxonomy" id="2116706"/>
    <lineage>
        <taxon>Bacteria</taxon>
        <taxon>Pseudomonadati</taxon>
        <taxon>Pseudomonadota</taxon>
        <taxon>Betaproteobacteria</taxon>
        <taxon>Nitrosomonadales</taxon>
        <taxon>Nitrosomonadaceae</taxon>
        <taxon>Nitrosomonas</taxon>
    </lineage>
</organism>
<name>A0A2P7NW00_9PROT</name>
<accession>A0A2P7NW00</accession>
<dbReference type="Proteomes" id="UP000241912">
    <property type="component" value="Unassembled WGS sequence"/>
</dbReference>
<keyword evidence="2" id="KW-1185">Reference proteome</keyword>